<dbReference type="InterPro" id="IPR007139">
    <property type="entry name" value="DUF349"/>
</dbReference>
<keyword evidence="3" id="KW-1185">Reference proteome</keyword>
<feature type="coiled-coil region" evidence="1">
    <location>
        <begin position="568"/>
        <end position="595"/>
    </location>
</feature>
<keyword evidence="1" id="KW-0175">Coiled coil</keyword>
<protein>
    <submittedName>
        <fullName evidence="2">DUF349 domain-containing protein</fullName>
    </submittedName>
</protein>
<reference evidence="2 3" key="1">
    <citation type="submission" date="2020-04" db="EMBL/GenBank/DDBJ databases">
        <title>Pseudoalteromonas caenipelagi sp. nov., isolated from a tidal flat.</title>
        <authorList>
            <person name="Park S."/>
            <person name="Yoon J.-H."/>
        </authorList>
    </citation>
    <scope>NUCLEOTIDE SEQUENCE [LARGE SCALE GENOMIC DNA]</scope>
    <source>
        <strain evidence="2 3">JBTF-M23</strain>
    </source>
</reference>
<dbReference type="RefSeq" id="WP_171626029.1">
    <property type="nucleotide sequence ID" value="NZ_JABBPG010000003.1"/>
</dbReference>
<organism evidence="2 3">
    <name type="scientific">Pseudoalteromonas caenipelagi</name>
    <dbReference type="NCBI Taxonomy" id="2726988"/>
    <lineage>
        <taxon>Bacteria</taxon>
        <taxon>Pseudomonadati</taxon>
        <taxon>Pseudomonadota</taxon>
        <taxon>Gammaproteobacteria</taxon>
        <taxon>Alteromonadales</taxon>
        <taxon>Pseudoalteromonadaceae</taxon>
        <taxon>Pseudoalteromonas</taxon>
    </lineage>
</organism>
<dbReference type="EMBL" id="JABBPG010000003">
    <property type="protein sequence ID" value="NOU50965.1"/>
    <property type="molecule type" value="Genomic_DNA"/>
</dbReference>
<proteinExistence type="predicted"/>
<evidence type="ECO:0000313" key="3">
    <source>
        <dbReference type="Proteomes" id="UP000586305"/>
    </source>
</evidence>
<accession>A0A849VD21</accession>
<dbReference type="Pfam" id="PF03993">
    <property type="entry name" value="DUF349"/>
    <property type="match status" value="2"/>
</dbReference>
<gene>
    <name evidence="2" type="ORF">HG263_10520</name>
</gene>
<feature type="coiled-coil region" evidence="1">
    <location>
        <begin position="640"/>
        <end position="687"/>
    </location>
</feature>
<sequence>MIFKHLFTPKWKHPKAAVRLAAVDKLDTTGKDAQVLHALALQDSSPEIRKKALHKVNDIVLWWQAYKQDQSLKELAEQHISSAVLNKNKDLSDDIRSEYIDKYASTKLLEKLAFSEKEIQTRVKLLKRLANAKLIERAFKEGAESLQVALLPLLEQYQLDKAVLKSAQGTALTEIQNRLEQQRLAKEMPKQVQQQTKMVLAKLNALREKSDYQLVDEQAKALLLQWQEIELKWLDEDEIAIVDDKFALINQKLTTHLSKLKSDFDAQQAKARALQAKEQAISQLSDAFHALEQQLTDAIESLDETKNQQLELKVSELKNQLACSEFSQTAELTLLNKQIIQLEQQLRQIPDLASANKQMQESLAALEQVVPATEVAQLDDTLAQQKQAYDQCKAVLRQLPTSLHKPASERIHALSKQFKQAMAPLIDEQQSQLKQARRKGKDVQRLLDQGRFNVAFGVFNGFLEHYEKLTTNNQQQLEKLYTSLNEALTEVRDWQKYAATPKRAELLARLDEKLAETDVDPKQRAKEVKLLRVRWNELGRIDTEEEKAQAEQFDKKIEQLFAPCREFFAEQEQQREQAKQARVQIIEQMQAVAEQDVQADDFDWRQLETQFNRLSKQWRASGSVDGAVYKTLSADYKRHYNAVNERLKSYHKANATLKQQLVSQAQQQLESDDLAQACEQLKELQKQWQTIGFAGSKQEHTLWQNFRAHNDAVFAKRSEEFELQKQQKSEQETEQQARLDAFASVLHNDLSESQLEQLANEVSQLQLLPSMKKLQAALLDKIAQLQQNLVIKKDQKKYDDLIAALEQETALPSLWLQGSKTTKLSAHQLLLRLEIIADIDTPDVDKSQRMVEQVALLDAKLQGEQVSFDQCLTEYLSACSSQIDSTRLLRVLKR</sequence>
<comment type="caution">
    <text evidence="2">The sequence shown here is derived from an EMBL/GenBank/DDBJ whole genome shotgun (WGS) entry which is preliminary data.</text>
</comment>
<dbReference type="Proteomes" id="UP000586305">
    <property type="component" value="Unassembled WGS sequence"/>
</dbReference>
<evidence type="ECO:0000256" key="1">
    <source>
        <dbReference type="SAM" id="Coils"/>
    </source>
</evidence>
<name>A0A849VD21_9GAMM</name>
<evidence type="ECO:0000313" key="2">
    <source>
        <dbReference type="EMBL" id="NOU50965.1"/>
    </source>
</evidence>
<feature type="coiled-coil region" evidence="1">
    <location>
        <begin position="257"/>
        <end position="327"/>
    </location>
</feature>
<dbReference type="AlphaFoldDB" id="A0A849VD21"/>